<dbReference type="Proteomes" id="UP000294933">
    <property type="component" value="Unassembled WGS sequence"/>
</dbReference>
<protein>
    <submittedName>
        <fullName evidence="1">Uncharacterized protein</fullName>
    </submittedName>
</protein>
<accession>A0A4Y7PS02</accession>
<dbReference type="AlphaFoldDB" id="A0A4Y7PS02"/>
<evidence type="ECO:0000313" key="1">
    <source>
        <dbReference type="EMBL" id="TDL17632.1"/>
    </source>
</evidence>
<reference evidence="1 2" key="1">
    <citation type="submission" date="2018-06" db="EMBL/GenBank/DDBJ databases">
        <title>A transcriptomic atlas of mushroom development highlights an independent origin of complex multicellularity.</title>
        <authorList>
            <consortium name="DOE Joint Genome Institute"/>
            <person name="Krizsan K."/>
            <person name="Almasi E."/>
            <person name="Merenyi Z."/>
            <person name="Sahu N."/>
            <person name="Viragh M."/>
            <person name="Koszo T."/>
            <person name="Mondo S."/>
            <person name="Kiss B."/>
            <person name="Balint B."/>
            <person name="Kues U."/>
            <person name="Barry K."/>
            <person name="Hegedus J.C."/>
            <person name="Henrissat B."/>
            <person name="Johnson J."/>
            <person name="Lipzen A."/>
            <person name="Ohm R."/>
            <person name="Nagy I."/>
            <person name="Pangilinan J."/>
            <person name="Yan J."/>
            <person name="Xiong Y."/>
            <person name="Grigoriev I.V."/>
            <person name="Hibbett D.S."/>
            <person name="Nagy L.G."/>
        </authorList>
    </citation>
    <scope>NUCLEOTIDE SEQUENCE [LARGE SCALE GENOMIC DNA]</scope>
    <source>
        <strain evidence="1 2">SZMC22713</strain>
    </source>
</reference>
<dbReference type="VEuPathDB" id="FungiDB:BD410DRAFT_541769"/>
<sequence>MTQTFHSSAARIPAEVLSLIFVASVPDDVMTEEEFFTFPRSSIHHSPLVLGKVCRLWREISLATPRLWCKIQLGDMNVKRYGYPSPHYRRDLGRDLVTLREWLRRSGNCPLSIGLCYEEVGESDIDLIKKTIEVAILYIRRWKNFTSYLTPQ</sequence>
<dbReference type="OrthoDB" id="3357519at2759"/>
<keyword evidence="2" id="KW-1185">Reference proteome</keyword>
<organism evidence="1 2">
    <name type="scientific">Rickenella mellea</name>
    <dbReference type="NCBI Taxonomy" id="50990"/>
    <lineage>
        <taxon>Eukaryota</taxon>
        <taxon>Fungi</taxon>
        <taxon>Dikarya</taxon>
        <taxon>Basidiomycota</taxon>
        <taxon>Agaricomycotina</taxon>
        <taxon>Agaricomycetes</taxon>
        <taxon>Hymenochaetales</taxon>
        <taxon>Rickenellaceae</taxon>
        <taxon>Rickenella</taxon>
    </lineage>
</organism>
<name>A0A4Y7PS02_9AGAM</name>
<dbReference type="EMBL" id="ML170218">
    <property type="protein sequence ID" value="TDL17632.1"/>
    <property type="molecule type" value="Genomic_DNA"/>
</dbReference>
<gene>
    <name evidence="1" type="ORF">BD410DRAFT_541769</name>
</gene>
<dbReference type="STRING" id="50990.A0A4Y7PS02"/>
<evidence type="ECO:0000313" key="2">
    <source>
        <dbReference type="Proteomes" id="UP000294933"/>
    </source>
</evidence>
<proteinExistence type="predicted"/>